<reference evidence="2 3" key="1">
    <citation type="submission" date="2014-03" db="EMBL/GenBank/DDBJ databases">
        <authorList>
            <person name="Sibley D."/>
            <person name="Venepally P."/>
            <person name="Karamycheva S."/>
            <person name="Hadjithomas M."/>
            <person name="Khan A."/>
            <person name="Brunk B."/>
            <person name="Roos D."/>
            <person name="Caler E."/>
            <person name="Lorenzi H."/>
        </authorList>
    </citation>
    <scope>NUCLEOTIDE SEQUENCE [LARGE SCALE GENOMIC DNA]</scope>
    <source>
        <strain evidence="3">p89</strain>
    </source>
</reference>
<feature type="region of interest" description="Disordered" evidence="1">
    <location>
        <begin position="690"/>
        <end position="748"/>
    </location>
</feature>
<protein>
    <submittedName>
        <fullName evidence="2">Uncharacterized protein</fullName>
    </submittedName>
</protein>
<accession>A0A086K4K4</accession>
<feature type="compositionally biased region" description="Low complexity" evidence="1">
    <location>
        <begin position="1437"/>
        <end position="1452"/>
    </location>
</feature>
<feature type="compositionally biased region" description="Low complexity" evidence="1">
    <location>
        <begin position="699"/>
        <end position="723"/>
    </location>
</feature>
<feature type="compositionally biased region" description="Basic and acidic residues" evidence="1">
    <location>
        <begin position="1001"/>
        <end position="1033"/>
    </location>
</feature>
<name>A0A086K4K4_TOXGO</name>
<feature type="region of interest" description="Disordered" evidence="1">
    <location>
        <begin position="451"/>
        <end position="507"/>
    </location>
</feature>
<dbReference type="VEuPathDB" id="ToxoDB:TGP89_238420"/>
<comment type="caution">
    <text evidence="2">The sequence shown here is derived from an EMBL/GenBank/DDBJ whole genome shotgun (WGS) entry which is preliminary data.</text>
</comment>
<sequence>MTASAASPRLQSSVSSAETPCAPSECASPAFSVSARHRFFAFEDLPAAVTMSVSEEPLPSASHSRRPWPSFASVPAASPSCPSSPSSLFPPEILLPSAQRSQQMETAPCGEASDEDGGTPRPEQQLVLALRPEAEESAHARDIARADEIESGSAWGIYMLASLALAAAAAVTRQLGGEASRKKCGAAKRQQLFTLLGLPLPSLPSPCSFSPRQSSYPRSSFSVATSILLSLPLPWPLARHEEQHSTLRAASRFSLSSSSSCSPLSSSSSSPYAGQTVSSSALEPGNPVDEGFSLDPRSLSFLQPPNSPVGRRAAVGSASLSLCCESSEAPRACCACSAQSPLFAGLHPHLPFASLKEKERFFAKPGARVALLYEGWLMKESKWRRVWRPRYLMLFAVFRGPCEALQRAEGRARKRRLSDSKAESDSPSHFNNSWCLSHRAAAPESGQLEPVFSESLPAPHSSSVSRSLQKNEGRREEEVADVGEPRMTSPEAGRQKSAPTPGASLQGLLSPLFSRANSAQVETRGQEPTGVQRLVASLFGNSGEEGTSLWKKWRESRRISAQERGTIGPRDSRKKEAQKETGRLCKACARCQLFLAAYEVNPRCGKNRASGTSEAAAGSAPSSSSSLSRCPDTHGAESEANAGPSGDEEKEALVDLLGPRGPPPTEIIPLNLETPVQIVPAVLRRSRIHAPRQPSGRDSSASLSSPSPFSSAALPSPWATVSSRLRRSRSEKREVGQEAVLNDRMGGDLSPEKSPWFFHTLEEEDDAKWECLEETDRGDGQVDRVACETLLLRGVGTDRLLRLAPCSLLAKAGHQSLPSSLRIRSLSPSSRSSSPRRQLQATAVGLPLQAAQLPQDPRSQSNNSDTTAPPSRFSSYPSSFSSSASSASCRSPSFVCSSLQMGNISSVSSSSHSSPRLLQTSEAPESLRRALPASTPRTSSSLSFSPFDDGEGCSVSAARRKEGHQSRCGDMPAEGRHSLLSSLRGPWNSTETGVATGRQSAAHERGGERIEEEGDRRETLGKERETRNRRETGGEESGEEEVVTCLLRLQSLWPGDRPQEVKAEKREVEEKGERPTGECRSVAFSQDENMRFRFQDVFDNKKSDSPEDAHEGCSSSCCEEAGSRELRMWAEAINLFLYPPCRSSSCHLSSCSLCSSLYLPHQEEQTLLSSLQSQVSSGVLSRRSRVPLGLFKTQKCLLPFLTPHPRPDAFLPSSSPLQLFLSPCRFAALSSASASEMSPRRVSAGVGKEAFSDARTASRCCSFVECCGRRGIACCCAKREKNSQERVESRLAETRSSSRNPEGSQDLFSPRAASAWDGEIDCLQPMHCGRRHCGAEQGLVVGSDRKAGRETGRRFFTEESEQTKEGTMNVDRVRWTETTEGERSEKRVRRSFQQHSSVALLSEAGRPLPLVHRWLQVVGREKHGLLPVVYGRSDWQSLPHQSSSSVESSSCSPLVAPPPLPSWQNQEILLLSLLQAERSRGNQPPPSSVSSSFPGLDRRQPELGLSGDSAFLPVTSNRHLLRCGRACRPSTKEQQGRGDDGRHEMTDDNWVKWWCDRIGFDDLRLRLFTYAVANKGSV</sequence>
<feature type="compositionally biased region" description="Low complexity" evidence="1">
    <location>
        <begin position="868"/>
        <end position="877"/>
    </location>
</feature>
<feature type="compositionally biased region" description="Low complexity" evidence="1">
    <location>
        <begin position="905"/>
        <end position="914"/>
    </location>
</feature>
<feature type="compositionally biased region" description="Basic and acidic residues" evidence="1">
    <location>
        <begin position="959"/>
        <end position="977"/>
    </location>
</feature>
<gene>
    <name evidence="2" type="ORF">TGP89_238420</name>
</gene>
<proteinExistence type="predicted"/>
<dbReference type="OrthoDB" id="10406953at2759"/>
<feature type="region of interest" description="Disordered" evidence="1">
    <location>
        <begin position="56"/>
        <end position="76"/>
    </location>
</feature>
<feature type="region of interest" description="Disordered" evidence="1">
    <location>
        <begin position="1"/>
        <end position="27"/>
    </location>
</feature>
<feature type="region of interest" description="Disordered" evidence="1">
    <location>
        <begin position="1286"/>
        <end position="1309"/>
    </location>
</feature>
<feature type="region of interest" description="Disordered" evidence="1">
    <location>
        <begin position="1479"/>
        <end position="1499"/>
    </location>
</feature>
<feature type="compositionally biased region" description="Polar residues" evidence="1">
    <location>
        <begin position="1294"/>
        <end position="1307"/>
    </location>
</feature>
<evidence type="ECO:0000256" key="1">
    <source>
        <dbReference type="SAM" id="MobiDB-lite"/>
    </source>
</evidence>
<feature type="region of interest" description="Disordered" evidence="1">
    <location>
        <begin position="1437"/>
        <end position="1457"/>
    </location>
</feature>
<feature type="compositionally biased region" description="Low complexity" evidence="1">
    <location>
        <begin position="609"/>
        <end position="628"/>
    </location>
</feature>
<feature type="region of interest" description="Disordered" evidence="1">
    <location>
        <begin position="905"/>
        <end position="1042"/>
    </location>
</feature>
<feature type="region of interest" description="Disordered" evidence="1">
    <location>
        <begin position="853"/>
        <end position="877"/>
    </location>
</feature>
<feature type="region of interest" description="Disordered" evidence="1">
    <location>
        <begin position="1057"/>
        <end position="1082"/>
    </location>
</feature>
<feature type="region of interest" description="Disordered" evidence="1">
    <location>
        <begin position="100"/>
        <end position="122"/>
    </location>
</feature>
<dbReference type="EMBL" id="AEYI02001282">
    <property type="protein sequence ID" value="KFG39322.1"/>
    <property type="molecule type" value="Genomic_DNA"/>
</dbReference>
<feature type="compositionally biased region" description="Polar residues" evidence="1">
    <location>
        <begin position="987"/>
        <end position="999"/>
    </location>
</feature>
<evidence type="ECO:0000313" key="2">
    <source>
        <dbReference type="EMBL" id="KFG39322.1"/>
    </source>
</evidence>
<organism evidence="2 3">
    <name type="scientific">Toxoplasma gondii p89</name>
    <dbReference type="NCBI Taxonomy" id="943119"/>
    <lineage>
        <taxon>Eukaryota</taxon>
        <taxon>Sar</taxon>
        <taxon>Alveolata</taxon>
        <taxon>Apicomplexa</taxon>
        <taxon>Conoidasida</taxon>
        <taxon>Coccidia</taxon>
        <taxon>Eucoccidiorida</taxon>
        <taxon>Eimeriorina</taxon>
        <taxon>Sarcocystidae</taxon>
        <taxon>Toxoplasma</taxon>
    </lineage>
</organism>
<feature type="region of interest" description="Disordered" evidence="1">
    <location>
        <begin position="605"/>
        <end position="649"/>
    </location>
</feature>
<feature type="compositionally biased region" description="Basic and acidic residues" evidence="1">
    <location>
        <begin position="410"/>
        <end position="426"/>
    </location>
</feature>
<dbReference type="Proteomes" id="UP000028828">
    <property type="component" value="Unassembled WGS sequence"/>
</dbReference>
<feature type="region of interest" description="Disordered" evidence="1">
    <location>
        <begin position="410"/>
        <end position="430"/>
    </location>
</feature>
<feature type="compositionally biased region" description="Polar residues" evidence="1">
    <location>
        <begin position="857"/>
        <end position="867"/>
    </location>
</feature>
<feature type="compositionally biased region" description="Low complexity" evidence="1">
    <location>
        <begin position="819"/>
        <end position="837"/>
    </location>
</feature>
<feature type="compositionally biased region" description="Basic and acidic residues" evidence="1">
    <location>
        <begin position="1057"/>
        <end position="1077"/>
    </location>
</feature>
<evidence type="ECO:0000313" key="3">
    <source>
        <dbReference type="Proteomes" id="UP000028828"/>
    </source>
</evidence>
<feature type="region of interest" description="Disordered" evidence="1">
    <location>
        <begin position="557"/>
        <end position="577"/>
    </location>
</feature>
<feature type="compositionally biased region" description="Low complexity" evidence="1">
    <location>
        <begin position="930"/>
        <end position="947"/>
    </location>
</feature>
<feature type="compositionally biased region" description="Polar residues" evidence="1">
    <location>
        <begin position="1"/>
        <end position="18"/>
    </location>
</feature>
<feature type="compositionally biased region" description="Low complexity" evidence="1">
    <location>
        <begin position="67"/>
        <end position="76"/>
    </location>
</feature>
<feature type="region of interest" description="Disordered" evidence="1">
    <location>
        <begin position="819"/>
        <end position="840"/>
    </location>
</feature>